<evidence type="ECO:0000313" key="1">
    <source>
        <dbReference type="EMBL" id="OWW22302.1"/>
    </source>
</evidence>
<dbReference type="PANTHER" id="PTHR30217:SF3">
    <property type="entry name" value="UBIQUINONE BIOSYNTHESIS PROTEIN UBIU"/>
    <property type="match status" value="1"/>
</dbReference>
<gene>
    <name evidence="1" type="ORF">AYR66_25215</name>
</gene>
<dbReference type="InterPro" id="IPR051454">
    <property type="entry name" value="RNA/ubiquinone_mod_enzymes"/>
</dbReference>
<dbReference type="Pfam" id="PF01136">
    <property type="entry name" value="Peptidase_U32"/>
    <property type="match status" value="1"/>
</dbReference>
<protein>
    <recommendedName>
        <fullName evidence="3">Xylose isomerase-like TIM barrel domain-containing protein</fullName>
    </recommendedName>
</protein>
<sequence length="179" mass="19340">MAVQTDLSWQERSHAISWAVEQGFDALAIADLSLALYCATHYPSIPLHIIAPADICPRTAHLLKLQVNAARILVPHYISLAQLAAICANVNAEIEVSAAGPVPGQMSLTCNDPCYLAEQGTRDALLRLPLLASIGVHAIQVEPRSDMPDDVANMAYTWKTAIDRCHAAGPNWQGGFNMM</sequence>
<organism evidence="1 2">
    <name type="scientific">Noviherbaspirillum denitrificans</name>
    <dbReference type="NCBI Taxonomy" id="1968433"/>
    <lineage>
        <taxon>Bacteria</taxon>
        <taxon>Pseudomonadati</taxon>
        <taxon>Pseudomonadota</taxon>
        <taxon>Betaproteobacteria</taxon>
        <taxon>Burkholderiales</taxon>
        <taxon>Oxalobacteraceae</taxon>
        <taxon>Noviherbaspirillum</taxon>
    </lineage>
</organism>
<proteinExistence type="predicted"/>
<dbReference type="InterPro" id="IPR001539">
    <property type="entry name" value="Peptidase_U32"/>
</dbReference>
<keyword evidence="2" id="KW-1185">Reference proteome</keyword>
<dbReference type="AlphaFoldDB" id="A0A254TLS9"/>
<reference evidence="1 2" key="1">
    <citation type="submission" date="2016-02" db="EMBL/GenBank/DDBJ databases">
        <authorList>
            <person name="Wen L."/>
            <person name="He K."/>
            <person name="Yang H."/>
        </authorList>
    </citation>
    <scope>NUCLEOTIDE SEQUENCE [LARGE SCALE GENOMIC DNA]</scope>
    <source>
        <strain evidence="1 2">TSA40</strain>
    </source>
</reference>
<dbReference type="Proteomes" id="UP000197535">
    <property type="component" value="Unassembled WGS sequence"/>
</dbReference>
<name>A0A254TLS9_9BURK</name>
<comment type="caution">
    <text evidence="1">The sequence shown here is derived from an EMBL/GenBank/DDBJ whole genome shotgun (WGS) entry which is preliminary data.</text>
</comment>
<accession>A0A254TLS9</accession>
<evidence type="ECO:0008006" key="3">
    <source>
        <dbReference type="Google" id="ProtNLM"/>
    </source>
</evidence>
<dbReference type="PANTHER" id="PTHR30217">
    <property type="entry name" value="PEPTIDASE U32 FAMILY"/>
    <property type="match status" value="1"/>
</dbReference>
<evidence type="ECO:0000313" key="2">
    <source>
        <dbReference type="Proteomes" id="UP000197535"/>
    </source>
</evidence>
<dbReference type="EMBL" id="LSTO01000001">
    <property type="protein sequence ID" value="OWW22302.1"/>
    <property type="molecule type" value="Genomic_DNA"/>
</dbReference>